<feature type="region of interest" description="Disordered" evidence="1">
    <location>
        <begin position="104"/>
        <end position="134"/>
    </location>
</feature>
<name>A0A558BMD8_9BACT</name>
<keyword evidence="2" id="KW-0472">Membrane</keyword>
<dbReference type="AlphaFoldDB" id="A0A558BMD8"/>
<dbReference type="Proteomes" id="UP000317624">
    <property type="component" value="Unassembled WGS sequence"/>
</dbReference>
<gene>
    <name evidence="3" type="ORF">FNT36_21070</name>
</gene>
<organism evidence="3 4">
    <name type="scientific">Hymenobacter setariae</name>
    <dbReference type="NCBI Taxonomy" id="2594794"/>
    <lineage>
        <taxon>Bacteria</taxon>
        <taxon>Pseudomonadati</taxon>
        <taxon>Bacteroidota</taxon>
        <taxon>Cytophagia</taxon>
        <taxon>Cytophagales</taxon>
        <taxon>Hymenobacteraceae</taxon>
        <taxon>Hymenobacter</taxon>
    </lineage>
</organism>
<evidence type="ECO:0000313" key="3">
    <source>
        <dbReference type="EMBL" id="TVT37668.1"/>
    </source>
</evidence>
<sequence>MAELRIQPKKSAPSPWLLVALAVVVLAAAAYFFLRPDPADEPAPAPAATSAPAPADSLAPGSPAAAARATPPPGDSIETSPPLGNASPARIRLLELGPQLTQLADRTDLRDDATIREQRDNFTSATSRLEDNDPAASLRPGLVAAANLLLAVQQKGYPNLETEANALTLQASELSGRDATPTEQTQNRTYLAQVASLLNTMSYPAKDVL</sequence>
<evidence type="ECO:0000313" key="4">
    <source>
        <dbReference type="Proteomes" id="UP000317624"/>
    </source>
</evidence>
<reference evidence="3 4" key="1">
    <citation type="submission" date="2019-07" db="EMBL/GenBank/DDBJ databases">
        <title>Hymenobacter sp. straun FUR1 Genome sequencing and assembly.</title>
        <authorList>
            <person name="Chhetri G."/>
        </authorList>
    </citation>
    <scope>NUCLEOTIDE SEQUENCE [LARGE SCALE GENOMIC DNA]</scope>
    <source>
        <strain evidence="3 4">Fur1</strain>
    </source>
</reference>
<evidence type="ECO:0000256" key="1">
    <source>
        <dbReference type="SAM" id="MobiDB-lite"/>
    </source>
</evidence>
<feature type="compositionally biased region" description="Low complexity" evidence="1">
    <location>
        <begin position="46"/>
        <end position="69"/>
    </location>
</feature>
<feature type="region of interest" description="Disordered" evidence="1">
    <location>
        <begin position="37"/>
        <end position="87"/>
    </location>
</feature>
<keyword evidence="2" id="KW-1133">Transmembrane helix</keyword>
<accession>A0A558BMD8</accession>
<feature type="transmembrane region" description="Helical" evidence="2">
    <location>
        <begin position="12"/>
        <end position="34"/>
    </location>
</feature>
<keyword evidence="2" id="KW-0812">Transmembrane</keyword>
<keyword evidence="4" id="KW-1185">Reference proteome</keyword>
<feature type="compositionally biased region" description="Basic and acidic residues" evidence="1">
    <location>
        <begin position="105"/>
        <end position="120"/>
    </location>
</feature>
<evidence type="ECO:0000256" key="2">
    <source>
        <dbReference type="SAM" id="Phobius"/>
    </source>
</evidence>
<dbReference type="OrthoDB" id="885202at2"/>
<comment type="caution">
    <text evidence="3">The sequence shown here is derived from an EMBL/GenBank/DDBJ whole genome shotgun (WGS) entry which is preliminary data.</text>
</comment>
<proteinExistence type="predicted"/>
<dbReference type="RefSeq" id="WP_144851828.1">
    <property type="nucleotide sequence ID" value="NZ_VMRJ01000006.1"/>
</dbReference>
<dbReference type="EMBL" id="VMRJ01000006">
    <property type="protein sequence ID" value="TVT37668.1"/>
    <property type="molecule type" value="Genomic_DNA"/>
</dbReference>
<protein>
    <submittedName>
        <fullName evidence="3">Uncharacterized protein</fullName>
    </submittedName>
</protein>